<keyword evidence="2 8" id="KW-0597">Phosphoprotein</keyword>
<feature type="modified residue" description="4-aspartylphosphate" evidence="8">
    <location>
        <position position="52"/>
    </location>
</feature>
<dbReference type="PANTHER" id="PTHR48111:SF2">
    <property type="entry name" value="RESPONSE REGULATOR SAER"/>
    <property type="match status" value="1"/>
</dbReference>
<evidence type="ECO:0000259" key="11">
    <source>
        <dbReference type="PROSITE" id="PS51755"/>
    </source>
</evidence>
<dbReference type="PROSITE" id="PS50110">
    <property type="entry name" value="RESPONSE_REGULATORY"/>
    <property type="match status" value="1"/>
</dbReference>
<evidence type="ECO:0000256" key="1">
    <source>
        <dbReference type="ARBA" id="ARBA00018672"/>
    </source>
</evidence>
<evidence type="ECO:0000256" key="7">
    <source>
        <dbReference type="ARBA" id="ARBA00024867"/>
    </source>
</evidence>
<name>A0A1D8GPJ7_9FIRM</name>
<keyword evidence="4" id="KW-0805">Transcription regulation</keyword>
<dbReference type="InterPro" id="IPR016032">
    <property type="entry name" value="Sig_transdc_resp-reg_C-effctor"/>
</dbReference>
<organism evidence="12 13">
    <name type="scientific">Geosporobacter ferrireducens</name>
    <dbReference type="NCBI Taxonomy" id="1424294"/>
    <lineage>
        <taxon>Bacteria</taxon>
        <taxon>Bacillati</taxon>
        <taxon>Bacillota</taxon>
        <taxon>Clostridia</taxon>
        <taxon>Peptostreptococcales</taxon>
        <taxon>Thermotaleaceae</taxon>
        <taxon>Geosporobacter</taxon>
    </lineage>
</organism>
<evidence type="ECO:0000256" key="9">
    <source>
        <dbReference type="PROSITE-ProRule" id="PRU01091"/>
    </source>
</evidence>
<dbReference type="SMART" id="SM00862">
    <property type="entry name" value="Trans_reg_C"/>
    <property type="match status" value="1"/>
</dbReference>
<evidence type="ECO:0000256" key="4">
    <source>
        <dbReference type="ARBA" id="ARBA00023015"/>
    </source>
</evidence>
<sequence>MTDVLIADDDKNITELISDSLADEGLSTAVVHDGLSAVDAVSRENFRLILLDIMMPQMDGLEVCREIRNKTNAPILFVTAKNRTIDTIVGLEIGGDDYIAKPFVVEELVAKVKAHIRRDKRSDIKIPDNNAVVIGDLVIYRDNYEVTKAGNRIELSTREFQLLLYMLDNIGKVLTREQIFDAVWGIDYSDIGTVTVTIKNLRDKIEDGSKIIKTVWGVGYKLVSPVGEA</sequence>
<gene>
    <name evidence="12" type="ORF">Gferi_26985</name>
</gene>
<dbReference type="Gene3D" id="3.40.50.2300">
    <property type="match status" value="1"/>
</dbReference>
<dbReference type="InterPro" id="IPR001789">
    <property type="entry name" value="Sig_transdc_resp-reg_receiver"/>
</dbReference>
<dbReference type="Gene3D" id="1.10.10.10">
    <property type="entry name" value="Winged helix-like DNA-binding domain superfamily/Winged helix DNA-binding domain"/>
    <property type="match status" value="1"/>
</dbReference>
<comment type="function">
    <text evidence="7">May play the central regulatory role in sporulation. It may be an element of the effector pathway responsible for the activation of sporulation genes in response to nutritional stress. Spo0A may act in concert with spo0H (a sigma factor) to control the expression of some genes that are critical to the sporulation process.</text>
</comment>
<dbReference type="SUPFAM" id="SSF52172">
    <property type="entry name" value="CheY-like"/>
    <property type="match status" value="1"/>
</dbReference>
<feature type="domain" description="OmpR/PhoB-type" evidence="11">
    <location>
        <begin position="129"/>
        <end position="224"/>
    </location>
</feature>
<dbReference type="InterPro" id="IPR039420">
    <property type="entry name" value="WalR-like"/>
</dbReference>
<dbReference type="Pfam" id="PF00486">
    <property type="entry name" value="Trans_reg_C"/>
    <property type="match status" value="1"/>
</dbReference>
<dbReference type="OrthoDB" id="9790454at2"/>
<keyword evidence="3" id="KW-0902">Two-component regulatory system</keyword>
<dbReference type="Proteomes" id="UP000095743">
    <property type="component" value="Chromosome"/>
</dbReference>
<dbReference type="InterPro" id="IPR011006">
    <property type="entry name" value="CheY-like_superfamily"/>
</dbReference>
<dbReference type="CDD" id="cd00383">
    <property type="entry name" value="trans_reg_C"/>
    <property type="match status" value="1"/>
</dbReference>
<protein>
    <recommendedName>
        <fullName evidence="1">Stage 0 sporulation protein A homolog</fullName>
    </recommendedName>
</protein>
<keyword evidence="6" id="KW-0804">Transcription</keyword>
<dbReference type="GO" id="GO:0032993">
    <property type="term" value="C:protein-DNA complex"/>
    <property type="evidence" value="ECO:0007669"/>
    <property type="project" value="TreeGrafter"/>
</dbReference>
<dbReference type="PROSITE" id="PS51755">
    <property type="entry name" value="OMPR_PHOB"/>
    <property type="match status" value="1"/>
</dbReference>
<dbReference type="AlphaFoldDB" id="A0A1D8GPJ7"/>
<dbReference type="SUPFAM" id="SSF46894">
    <property type="entry name" value="C-terminal effector domain of the bipartite response regulators"/>
    <property type="match status" value="1"/>
</dbReference>
<dbReference type="GO" id="GO:0006355">
    <property type="term" value="P:regulation of DNA-templated transcription"/>
    <property type="evidence" value="ECO:0007669"/>
    <property type="project" value="InterPro"/>
</dbReference>
<evidence type="ECO:0000313" key="12">
    <source>
        <dbReference type="EMBL" id="AOT72880.1"/>
    </source>
</evidence>
<dbReference type="Gene3D" id="6.10.250.690">
    <property type="match status" value="1"/>
</dbReference>
<evidence type="ECO:0000256" key="6">
    <source>
        <dbReference type="ARBA" id="ARBA00023163"/>
    </source>
</evidence>
<dbReference type="SMART" id="SM00448">
    <property type="entry name" value="REC"/>
    <property type="match status" value="1"/>
</dbReference>
<evidence type="ECO:0000256" key="3">
    <source>
        <dbReference type="ARBA" id="ARBA00023012"/>
    </source>
</evidence>
<dbReference type="KEGG" id="gfe:Gferi_26985"/>
<feature type="domain" description="Response regulatory" evidence="10">
    <location>
        <begin position="3"/>
        <end position="116"/>
    </location>
</feature>
<dbReference type="Pfam" id="PF00072">
    <property type="entry name" value="Response_reg"/>
    <property type="match status" value="1"/>
</dbReference>
<dbReference type="CDD" id="cd17574">
    <property type="entry name" value="REC_OmpR"/>
    <property type="match status" value="1"/>
</dbReference>
<keyword evidence="5 9" id="KW-0238">DNA-binding</keyword>
<keyword evidence="13" id="KW-1185">Reference proteome</keyword>
<dbReference type="GO" id="GO:0005829">
    <property type="term" value="C:cytosol"/>
    <property type="evidence" value="ECO:0007669"/>
    <property type="project" value="TreeGrafter"/>
</dbReference>
<dbReference type="FunFam" id="3.40.50.2300:FF:000001">
    <property type="entry name" value="DNA-binding response regulator PhoB"/>
    <property type="match status" value="1"/>
</dbReference>
<dbReference type="RefSeq" id="WP_069981189.1">
    <property type="nucleotide sequence ID" value="NZ_CP017269.1"/>
</dbReference>
<evidence type="ECO:0000256" key="8">
    <source>
        <dbReference type="PROSITE-ProRule" id="PRU00169"/>
    </source>
</evidence>
<dbReference type="InterPro" id="IPR036388">
    <property type="entry name" value="WH-like_DNA-bd_sf"/>
</dbReference>
<evidence type="ECO:0000256" key="5">
    <source>
        <dbReference type="ARBA" id="ARBA00023125"/>
    </source>
</evidence>
<accession>A0A1D8GPJ7</accession>
<proteinExistence type="predicted"/>
<evidence type="ECO:0000313" key="13">
    <source>
        <dbReference type="Proteomes" id="UP000095743"/>
    </source>
</evidence>
<evidence type="ECO:0000256" key="2">
    <source>
        <dbReference type="ARBA" id="ARBA00022553"/>
    </source>
</evidence>
<dbReference type="GO" id="GO:0000976">
    <property type="term" value="F:transcription cis-regulatory region binding"/>
    <property type="evidence" value="ECO:0007669"/>
    <property type="project" value="TreeGrafter"/>
</dbReference>
<dbReference type="PANTHER" id="PTHR48111">
    <property type="entry name" value="REGULATOR OF RPOS"/>
    <property type="match status" value="1"/>
</dbReference>
<dbReference type="GO" id="GO:0000156">
    <property type="term" value="F:phosphorelay response regulator activity"/>
    <property type="evidence" value="ECO:0007669"/>
    <property type="project" value="TreeGrafter"/>
</dbReference>
<dbReference type="EMBL" id="CP017269">
    <property type="protein sequence ID" value="AOT72880.1"/>
    <property type="molecule type" value="Genomic_DNA"/>
</dbReference>
<evidence type="ECO:0000259" key="10">
    <source>
        <dbReference type="PROSITE" id="PS50110"/>
    </source>
</evidence>
<reference evidence="12 13" key="1">
    <citation type="submission" date="2016-09" db="EMBL/GenBank/DDBJ databases">
        <title>Genomic analysis reveals versatility of anaerobic energy metabolism of Geosporobacter ferrireducens IRF9 of phylum Firmicutes.</title>
        <authorList>
            <person name="Kim S.-J."/>
        </authorList>
    </citation>
    <scope>NUCLEOTIDE SEQUENCE [LARGE SCALE GENOMIC DNA]</scope>
    <source>
        <strain evidence="12 13">IRF9</strain>
    </source>
</reference>
<dbReference type="STRING" id="1424294.Gferi_26985"/>
<feature type="DNA-binding region" description="OmpR/PhoB-type" evidence="9">
    <location>
        <begin position="129"/>
        <end position="224"/>
    </location>
</feature>
<dbReference type="FunFam" id="1.10.10.10:FF:000018">
    <property type="entry name" value="DNA-binding response regulator ResD"/>
    <property type="match status" value="1"/>
</dbReference>
<dbReference type="InterPro" id="IPR001867">
    <property type="entry name" value="OmpR/PhoB-type_DNA-bd"/>
</dbReference>